<accession>A0A922I9T5</accession>
<keyword evidence="1" id="KW-0812">Transmembrane</keyword>
<feature type="transmembrane region" description="Helical" evidence="1">
    <location>
        <begin position="18"/>
        <end position="46"/>
    </location>
</feature>
<dbReference type="Proteomes" id="UP000790347">
    <property type="component" value="Unassembled WGS sequence"/>
</dbReference>
<reference evidence="2" key="1">
    <citation type="submission" date="2013-05" db="EMBL/GenBank/DDBJ databases">
        <authorList>
            <person name="Yim A.K.Y."/>
            <person name="Chan T.F."/>
            <person name="Ji K.M."/>
            <person name="Liu X.Y."/>
            <person name="Zhou J.W."/>
            <person name="Li R.Q."/>
            <person name="Yang K.Y."/>
            <person name="Li J."/>
            <person name="Li M."/>
            <person name="Law P.T.W."/>
            <person name="Wu Y.L."/>
            <person name="Cai Z.L."/>
            <person name="Qin H."/>
            <person name="Bao Y."/>
            <person name="Leung R.K.K."/>
            <person name="Ng P.K.S."/>
            <person name="Zou J."/>
            <person name="Zhong X.J."/>
            <person name="Ran P.X."/>
            <person name="Zhong N.S."/>
            <person name="Liu Z.G."/>
            <person name="Tsui S.K.W."/>
        </authorList>
    </citation>
    <scope>NUCLEOTIDE SEQUENCE</scope>
    <source>
        <strain evidence="2">Derf</strain>
        <tissue evidence="2">Whole organism</tissue>
    </source>
</reference>
<keyword evidence="3" id="KW-1185">Reference proteome</keyword>
<dbReference type="AlphaFoldDB" id="A0A922I9T5"/>
<proteinExistence type="predicted"/>
<evidence type="ECO:0000256" key="1">
    <source>
        <dbReference type="SAM" id="Phobius"/>
    </source>
</evidence>
<sequence>MFDDIHNTKRKRNDDREFYIYIIHLSTNVFVCAENIFVNITALKILMLKPIKTMQYTYTYKPKIAK</sequence>
<keyword evidence="1" id="KW-0472">Membrane</keyword>
<dbReference type="EMBL" id="ASGP02000001">
    <property type="protein sequence ID" value="KAH9526155.1"/>
    <property type="molecule type" value="Genomic_DNA"/>
</dbReference>
<evidence type="ECO:0000313" key="3">
    <source>
        <dbReference type="Proteomes" id="UP000790347"/>
    </source>
</evidence>
<organism evidence="2 3">
    <name type="scientific">Dermatophagoides farinae</name>
    <name type="common">American house dust mite</name>
    <dbReference type="NCBI Taxonomy" id="6954"/>
    <lineage>
        <taxon>Eukaryota</taxon>
        <taxon>Metazoa</taxon>
        <taxon>Ecdysozoa</taxon>
        <taxon>Arthropoda</taxon>
        <taxon>Chelicerata</taxon>
        <taxon>Arachnida</taxon>
        <taxon>Acari</taxon>
        <taxon>Acariformes</taxon>
        <taxon>Sarcoptiformes</taxon>
        <taxon>Astigmata</taxon>
        <taxon>Psoroptidia</taxon>
        <taxon>Analgoidea</taxon>
        <taxon>Pyroglyphidae</taxon>
        <taxon>Dermatophagoidinae</taxon>
        <taxon>Dermatophagoides</taxon>
    </lineage>
</organism>
<gene>
    <name evidence="2" type="ORF">DERF_000258</name>
</gene>
<comment type="caution">
    <text evidence="2">The sequence shown here is derived from an EMBL/GenBank/DDBJ whole genome shotgun (WGS) entry which is preliminary data.</text>
</comment>
<keyword evidence="1" id="KW-1133">Transmembrane helix</keyword>
<reference evidence="2" key="2">
    <citation type="journal article" date="2022" name="Res Sq">
        <title>Comparative Genomics Reveals Insights into the Divergent Evolution of Astigmatic Mites and Household Pest Adaptations.</title>
        <authorList>
            <person name="Xiong Q."/>
            <person name="Wan A.T.-Y."/>
            <person name="Liu X.-Y."/>
            <person name="Fung C.S.-H."/>
            <person name="Xiao X."/>
            <person name="Malainual N."/>
            <person name="Hou J."/>
            <person name="Wang L."/>
            <person name="Wang M."/>
            <person name="Yang K."/>
            <person name="Cui Y."/>
            <person name="Leung E."/>
            <person name="Nong W."/>
            <person name="Shin S.-K."/>
            <person name="Au S."/>
            <person name="Jeong K.Y."/>
            <person name="Chew F.T."/>
            <person name="Hui J."/>
            <person name="Leung T.F."/>
            <person name="Tungtrongchitr A."/>
            <person name="Zhong N."/>
            <person name="Liu Z."/>
            <person name="Tsui S."/>
        </authorList>
    </citation>
    <scope>NUCLEOTIDE SEQUENCE</scope>
    <source>
        <strain evidence="2">Derf</strain>
        <tissue evidence="2">Whole organism</tissue>
    </source>
</reference>
<name>A0A922I9T5_DERFA</name>
<protein>
    <submittedName>
        <fullName evidence="2">Uncharacterized protein</fullName>
    </submittedName>
</protein>
<evidence type="ECO:0000313" key="2">
    <source>
        <dbReference type="EMBL" id="KAH9526155.1"/>
    </source>
</evidence>